<name>A0A2H1VQ55_SPOFR</name>
<reference evidence="1" key="1">
    <citation type="submission" date="2016-07" db="EMBL/GenBank/DDBJ databases">
        <authorList>
            <person name="Bretaudeau A."/>
        </authorList>
    </citation>
    <scope>NUCLEOTIDE SEQUENCE</scope>
    <source>
        <strain evidence="1">Rice</strain>
        <tissue evidence="1">Whole body</tissue>
    </source>
</reference>
<organism evidence="1">
    <name type="scientific">Spodoptera frugiperda</name>
    <name type="common">Fall armyworm</name>
    <dbReference type="NCBI Taxonomy" id="7108"/>
    <lineage>
        <taxon>Eukaryota</taxon>
        <taxon>Metazoa</taxon>
        <taxon>Ecdysozoa</taxon>
        <taxon>Arthropoda</taxon>
        <taxon>Hexapoda</taxon>
        <taxon>Insecta</taxon>
        <taxon>Pterygota</taxon>
        <taxon>Neoptera</taxon>
        <taxon>Endopterygota</taxon>
        <taxon>Lepidoptera</taxon>
        <taxon>Glossata</taxon>
        <taxon>Ditrysia</taxon>
        <taxon>Noctuoidea</taxon>
        <taxon>Noctuidae</taxon>
        <taxon>Amphipyrinae</taxon>
        <taxon>Spodoptera</taxon>
    </lineage>
</organism>
<gene>
    <name evidence="1" type="ORF">SFRICE_007095</name>
</gene>
<evidence type="ECO:0000313" key="1">
    <source>
        <dbReference type="EMBL" id="SOQ42975.1"/>
    </source>
</evidence>
<proteinExistence type="predicted"/>
<dbReference type="EMBL" id="ODYU01003784">
    <property type="protein sequence ID" value="SOQ42975.1"/>
    <property type="molecule type" value="Genomic_DNA"/>
</dbReference>
<protein>
    <submittedName>
        <fullName evidence="1">SFRICE_007095</fullName>
    </submittedName>
</protein>
<sequence>MVGVVTGRQAAVQRVVGLIHARSNYLCNPRIVVSIDLRSSEAPSRLTQGAKSYWITSPFKKSAPMAQWQVCGIDWAHRSNTQTSFLPQTDFPRDPLSYPTDVLPSRSFTRSARPLLVVA</sequence>
<accession>A0A2H1VQ55</accession>
<dbReference type="AlphaFoldDB" id="A0A2H1VQ55"/>